<dbReference type="STRING" id="561720.SAMN06275492_11311"/>
<reference evidence="9" key="1">
    <citation type="submission" date="2017-04" db="EMBL/GenBank/DDBJ databases">
        <authorList>
            <person name="Varghese N."/>
            <person name="Submissions S."/>
        </authorList>
    </citation>
    <scope>NUCLEOTIDE SEQUENCE [LARGE SCALE GENOMIC DNA]</scope>
    <source>
        <strain evidence="9">USBA 82</strain>
    </source>
</reference>
<evidence type="ECO:0000256" key="5">
    <source>
        <dbReference type="ARBA" id="ARBA00023235"/>
    </source>
</evidence>
<dbReference type="InterPro" id="IPR000297">
    <property type="entry name" value="PPIase_PpiC"/>
</dbReference>
<keyword evidence="6" id="KW-0472">Membrane</keyword>
<dbReference type="AlphaFoldDB" id="A0A1X7JKL5"/>
<keyword evidence="6" id="KW-0812">Transmembrane</keyword>
<keyword evidence="5" id="KW-0413">Isomerase</keyword>
<evidence type="ECO:0000313" key="8">
    <source>
        <dbReference type="EMBL" id="SMG28400.1"/>
    </source>
</evidence>
<feature type="transmembrane region" description="Helical" evidence="6">
    <location>
        <begin position="12"/>
        <end position="30"/>
    </location>
</feature>
<dbReference type="Pfam" id="PF13624">
    <property type="entry name" value="SurA_N_3"/>
    <property type="match status" value="1"/>
</dbReference>
<accession>A0A1X7JKL5</accession>
<evidence type="ECO:0000256" key="3">
    <source>
        <dbReference type="ARBA" id="ARBA00022729"/>
    </source>
</evidence>
<dbReference type="RefSeq" id="WP_085544488.1">
    <property type="nucleotide sequence ID" value="NZ_FXBB01000013.1"/>
</dbReference>
<dbReference type="InterPro" id="IPR050245">
    <property type="entry name" value="PrsA_foldase"/>
</dbReference>
<evidence type="ECO:0000259" key="7">
    <source>
        <dbReference type="Pfam" id="PF13145"/>
    </source>
</evidence>
<feature type="domain" description="PpiC" evidence="7">
    <location>
        <begin position="166"/>
        <end position="291"/>
    </location>
</feature>
<dbReference type="EC" id="5.2.1.8" evidence="2"/>
<dbReference type="PANTHER" id="PTHR47245">
    <property type="entry name" value="PEPTIDYLPROLYL ISOMERASE"/>
    <property type="match status" value="1"/>
</dbReference>
<keyword evidence="9" id="KW-1185">Reference proteome</keyword>
<name>A0A1X7JKL5_9BACT</name>
<evidence type="ECO:0000256" key="6">
    <source>
        <dbReference type="SAM" id="Phobius"/>
    </source>
</evidence>
<dbReference type="GO" id="GO:0003755">
    <property type="term" value="F:peptidyl-prolyl cis-trans isomerase activity"/>
    <property type="evidence" value="ECO:0007669"/>
    <property type="project" value="UniProtKB-KW"/>
</dbReference>
<sequence length="348" mass="38795">MLRTLRTQVKWILVFFLACFVLAIPLMYGVGGGGKSGGGNGDYAVAEIDGKKVMFSQMIQYAQNYVDSAGVKDITSSDIPMIYRMVLDQMVIREALDKQVKAMGIKPSKEELDKAVAEISDQFPTKEAFQQYLKESGVSMENLRKQLEGQISEQMLLNEASAAAVVTDEELQELYDNLKDFVFTAPEGFEVMAAEFSSRENADKAYESLVAGDSWSDVMGGFTSEDLKGYTEDGKFTFLRKDSISENLAFVVSMDDGTYYEPVEMASDDFLVLYRSGFRDKEVTDFAEAKEQLSSMVLGQKQQDLQRAFLDEISEKVKVKILDPSIFPQEQAEDTAVSVDKVSPDAEQ</sequence>
<evidence type="ECO:0000256" key="1">
    <source>
        <dbReference type="ARBA" id="ARBA00000971"/>
    </source>
</evidence>
<dbReference type="Proteomes" id="UP000193355">
    <property type="component" value="Unassembled WGS sequence"/>
</dbReference>
<keyword evidence="6" id="KW-1133">Transmembrane helix</keyword>
<dbReference type="InterPro" id="IPR027304">
    <property type="entry name" value="Trigger_fact/SurA_dom_sf"/>
</dbReference>
<dbReference type="Pfam" id="PF13145">
    <property type="entry name" value="Rotamase_2"/>
    <property type="match status" value="1"/>
</dbReference>
<dbReference type="PANTHER" id="PTHR47245:SF1">
    <property type="entry name" value="FOLDASE PROTEIN PRSA"/>
    <property type="match status" value="1"/>
</dbReference>
<proteinExistence type="predicted"/>
<protein>
    <recommendedName>
        <fullName evidence="2">peptidylprolyl isomerase</fullName>
        <ecNumber evidence="2">5.2.1.8</ecNumber>
    </recommendedName>
</protein>
<keyword evidence="4" id="KW-0697">Rotamase</keyword>
<dbReference type="EMBL" id="FXBB01000013">
    <property type="protein sequence ID" value="SMG28400.1"/>
    <property type="molecule type" value="Genomic_DNA"/>
</dbReference>
<dbReference type="Gene3D" id="1.10.4030.10">
    <property type="entry name" value="Porin chaperone SurA, peptide-binding domain"/>
    <property type="match status" value="1"/>
</dbReference>
<evidence type="ECO:0000313" key="9">
    <source>
        <dbReference type="Proteomes" id="UP000193355"/>
    </source>
</evidence>
<gene>
    <name evidence="8" type="ORF">SAMN06275492_11311</name>
</gene>
<keyword evidence="3" id="KW-0732">Signal</keyword>
<evidence type="ECO:0000256" key="2">
    <source>
        <dbReference type="ARBA" id="ARBA00013194"/>
    </source>
</evidence>
<comment type="catalytic activity">
    <reaction evidence="1">
        <text>[protein]-peptidylproline (omega=180) = [protein]-peptidylproline (omega=0)</text>
        <dbReference type="Rhea" id="RHEA:16237"/>
        <dbReference type="Rhea" id="RHEA-COMP:10747"/>
        <dbReference type="Rhea" id="RHEA-COMP:10748"/>
        <dbReference type="ChEBI" id="CHEBI:83833"/>
        <dbReference type="ChEBI" id="CHEBI:83834"/>
        <dbReference type="EC" id="5.2.1.8"/>
    </reaction>
</comment>
<organism evidence="8 9">
    <name type="scientific">Dethiosulfovibrio salsuginis</name>
    <dbReference type="NCBI Taxonomy" id="561720"/>
    <lineage>
        <taxon>Bacteria</taxon>
        <taxon>Thermotogati</taxon>
        <taxon>Synergistota</taxon>
        <taxon>Synergistia</taxon>
        <taxon>Synergistales</taxon>
        <taxon>Dethiosulfovibrionaceae</taxon>
        <taxon>Dethiosulfovibrio</taxon>
    </lineage>
</organism>
<evidence type="ECO:0000256" key="4">
    <source>
        <dbReference type="ARBA" id="ARBA00023110"/>
    </source>
</evidence>
<dbReference type="SUPFAM" id="SSF109998">
    <property type="entry name" value="Triger factor/SurA peptide-binding domain-like"/>
    <property type="match status" value="1"/>
</dbReference>